<accession>A0ABS3UJ52</accession>
<dbReference type="RefSeq" id="WP_208467960.1">
    <property type="nucleotide sequence ID" value="NZ_JAGFNS010000008.1"/>
</dbReference>
<protein>
    <submittedName>
        <fullName evidence="1">Uncharacterized protein</fullName>
    </submittedName>
</protein>
<dbReference type="EMBL" id="JAGFNS010000008">
    <property type="protein sequence ID" value="MBO3738819.1"/>
    <property type="molecule type" value="Genomic_DNA"/>
</dbReference>
<organism evidence="1 2">
    <name type="scientific">Actinoplanes flavus</name>
    <dbReference type="NCBI Taxonomy" id="2820290"/>
    <lineage>
        <taxon>Bacteria</taxon>
        <taxon>Bacillati</taxon>
        <taxon>Actinomycetota</taxon>
        <taxon>Actinomycetes</taxon>
        <taxon>Micromonosporales</taxon>
        <taxon>Micromonosporaceae</taxon>
        <taxon>Actinoplanes</taxon>
    </lineage>
</organism>
<evidence type="ECO:0000313" key="2">
    <source>
        <dbReference type="Proteomes" id="UP000679690"/>
    </source>
</evidence>
<comment type="caution">
    <text evidence="1">The sequence shown here is derived from an EMBL/GenBank/DDBJ whole genome shotgun (WGS) entry which is preliminary data.</text>
</comment>
<gene>
    <name evidence="1" type="ORF">J5X75_14930</name>
</gene>
<proteinExistence type="predicted"/>
<reference evidence="1 2" key="1">
    <citation type="submission" date="2021-03" db="EMBL/GenBank/DDBJ databases">
        <title>Actinoplanes flavus sp. nov., a novel actinomycete isolated from Coconut Palm rhizosphere soil.</title>
        <authorList>
            <person name="Luo X."/>
        </authorList>
    </citation>
    <scope>NUCLEOTIDE SEQUENCE [LARGE SCALE GENOMIC DNA]</scope>
    <source>
        <strain evidence="1 2">NEAU-H7</strain>
    </source>
</reference>
<evidence type="ECO:0000313" key="1">
    <source>
        <dbReference type="EMBL" id="MBO3738819.1"/>
    </source>
</evidence>
<name>A0ABS3UJ52_9ACTN</name>
<dbReference type="Gene3D" id="3.40.630.30">
    <property type="match status" value="1"/>
</dbReference>
<keyword evidence="2" id="KW-1185">Reference proteome</keyword>
<sequence length="182" mass="20597">MELRHDDFHAVPLTTALAELDYAAYMASPDVIRIHSDGRWPVDGFTLDQDLAQLAGHEDDHRAGRAYTFALLDPAHTTSLCCLYLNPVRERLRGCFPAGAPMVTFWIRQDRQDLATTVARAVHEWLLTAWPFPSHVFRILPGEHASRVALAGLGLRERVLSPALEPRPYLWFQPDDVRVECT</sequence>
<dbReference type="Proteomes" id="UP000679690">
    <property type="component" value="Unassembled WGS sequence"/>
</dbReference>